<keyword evidence="14 17" id="KW-0057">Aromatic amino acid biosynthesis</keyword>
<feature type="binding site" evidence="17">
    <location>
        <position position="181"/>
    </location>
    <ligand>
        <name>Zn(2+)</name>
        <dbReference type="ChEBI" id="CHEBI:29105"/>
    </ligand>
</feature>
<comment type="catalytic activity">
    <reaction evidence="1 17">
        <text>7-phospho-2-dehydro-3-deoxy-D-arabino-heptonate = 3-dehydroquinate + phosphate</text>
        <dbReference type="Rhea" id="RHEA:21968"/>
        <dbReference type="ChEBI" id="CHEBI:32364"/>
        <dbReference type="ChEBI" id="CHEBI:43474"/>
        <dbReference type="ChEBI" id="CHEBI:58394"/>
        <dbReference type="EC" id="4.2.3.4"/>
    </reaction>
</comment>
<evidence type="ECO:0000256" key="11">
    <source>
        <dbReference type="ARBA" id="ARBA00022741"/>
    </source>
</evidence>
<name>A0ABU9XH44_9BACI</name>
<evidence type="ECO:0000256" key="12">
    <source>
        <dbReference type="ARBA" id="ARBA00022833"/>
    </source>
</evidence>
<gene>
    <name evidence="17 20" type="primary">aroB</name>
    <name evidence="20" type="ORF">ABC228_03205</name>
</gene>
<evidence type="ECO:0000256" key="14">
    <source>
        <dbReference type="ARBA" id="ARBA00023141"/>
    </source>
</evidence>
<keyword evidence="21" id="KW-1185">Reference proteome</keyword>
<keyword evidence="16 17" id="KW-0170">Cobalt</keyword>
<evidence type="ECO:0000256" key="13">
    <source>
        <dbReference type="ARBA" id="ARBA00023027"/>
    </source>
</evidence>
<feature type="binding site" evidence="17">
    <location>
        <begin position="103"/>
        <end position="107"/>
    </location>
    <ligand>
        <name>NAD(+)</name>
        <dbReference type="ChEBI" id="CHEBI:57540"/>
    </ligand>
</feature>
<dbReference type="InterPro" id="IPR016037">
    <property type="entry name" value="DHQ_synth_AroB"/>
</dbReference>
<keyword evidence="13 17" id="KW-0520">NAD</keyword>
<evidence type="ECO:0000256" key="16">
    <source>
        <dbReference type="ARBA" id="ARBA00023285"/>
    </source>
</evidence>
<feature type="binding site" evidence="17">
    <location>
        <begin position="166"/>
        <end position="169"/>
    </location>
    <ligand>
        <name>NAD(+)</name>
        <dbReference type="ChEBI" id="CHEBI:57540"/>
    </ligand>
</feature>
<evidence type="ECO:0000256" key="9">
    <source>
        <dbReference type="ARBA" id="ARBA00022605"/>
    </source>
</evidence>
<evidence type="ECO:0000256" key="15">
    <source>
        <dbReference type="ARBA" id="ARBA00023239"/>
    </source>
</evidence>
<evidence type="ECO:0000259" key="19">
    <source>
        <dbReference type="Pfam" id="PF24621"/>
    </source>
</evidence>
<feature type="binding site" evidence="17">
    <location>
        <position position="148"/>
    </location>
    <ligand>
        <name>NAD(+)</name>
        <dbReference type="ChEBI" id="CHEBI:57540"/>
    </ligand>
</feature>
<comment type="function">
    <text evidence="17">Catalyzes the conversion of 3-deoxy-D-arabino-heptulosonate 7-phosphate (DAHP) to dehydroquinate (DHQ).</text>
</comment>
<dbReference type="RefSeq" id="WP_345823636.1">
    <property type="nucleotide sequence ID" value="NZ_JBDIML010000001.1"/>
</dbReference>
<comment type="caution">
    <text evidence="17">Lacks conserved residue(s) required for the propagation of feature annotation.</text>
</comment>
<evidence type="ECO:0000313" key="21">
    <source>
        <dbReference type="Proteomes" id="UP001444625"/>
    </source>
</evidence>
<comment type="subcellular location">
    <subcellularLocation>
        <location evidence="3 17">Cytoplasm</location>
    </subcellularLocation>
</comment>
<keyword evidence="15 17" id="KW-0456">Lyase</keyword>
<feature type="binding site" evidence="17">
    <location>
        <begin position="127"/>
        <end position="128"/>
    </location>
    <ligand>
        <name>NAD(+)</name>
        <dbReference type="ChEBI" id="CHEBI:57540"/>
    </ligand>
</feature>
<feature type="domain" description="3-dehydroquinate synthase C-terminal" evidence="19">
    <location>
        <begin position="178"/>
        <end position="318"/>
    </location>
</feature>
<reference evidence="20 21" key="1">
    <citation type="submission" date="2024-05" db="EMBL/GenBank/DDBJ databases">
        <authorList>
            <person name="Haq I."/>
            <person name="Ullah Z."/>
            <person name="Ahmad R."/>
            <person name="Li M."/>
            <person name="Tong Y."/>
        </authorList>
    </citation>
    <scope>NUCLEOTIDE SEQUENCE [LARGE SCALE GENOMIC DNA]</scope>
    <source>
        <strain evidence="20 21">16A2E</strain>
    </source>
</reference>
<evidence type="ECO:0000256" key="8">
    <source>
        <dbReference type="ARBA" id="ARBA00022490"/>
    </source>
</evidence>
<dbReference type="EMBL" id="JBDIML010000001">
    <property type="protein sequence ID" value="MEN2766182.1"/>
    <property type="molecule type" value="Genomic_DNA"/>
</dbReference>
<evidence type="ECO:0000313" key="20">
    <source>
        <dbReference type="EMBL" id="MEN2766182.1"/>
    </source>
</evidence>
<comment type="cofactor">
    <cofactor evidence="17">
        <name>Co(2+)</name>
        <dbReference type="ChEBI" id="CHEBI:48828"/>
    </cofactor>
    <cofactor evidence="17">
        <name>Zn(2+)</name>
        <dbReference type="ChEBI" id="CHEBI:29105"/>
    </cofactor>
    <text evidence="17">Binds 1 divalent metal cation per subunit. Can use either Co(2+) or Zn(2+).</text>
</comment>
<comment type="caution">
    <text evidence="20">The sequence shown here is derived from an EMBL/GenBank/DDBJ whole genome shotgun (WGS) entry which is preliminary data.</text>
</comment>
<feature type="domain" description="3-dehydroquinate synthase N-terminal" evidence="18">
    <location>
        <begin position="66"/>
        <end position="176"/>
    </location>
</feature>
<dbReference type="InterPro" id="IPR050071">
    <property type="entry name" value="Dehydroquinate_synthase"/>
</dbReference>
<dbReference type="Pfam" id="PF24621">
    <property type="entry name" value="DHQS_C"/>
    <property type="match status" value="1"/>
</dbReference>
<dbReference type="SUPFAM" id="SSF56796">
    <property type="entry name" value="Dehydroquinate synthase-like"/>
    <property type="match status" value="1"/>
</dbReference>
<evidence type="ECO:0000256" key="1">
    <source>
        <dbReference type="ARBA" id="ARBA00001393"/>
    </source>
</evidence>
<keyword evidence="10 17" id="KW-0479">Metal-binding</keyword>
<evidence type="ECO:0000256" key="5">
    <source>
        <dbReference type="ARBA" id="ARBA00005412"/>
    </source>
</evidence>
<dbReference type="EC" id="4.2.3.4" evidence="6 17"/>
<evidence type="ECO:0000256" key="2">
    <source>
        <dbReference type="ARBA" id="ARBA00001911"/>
    </source>
</evidence>
<dbReference type="PANTHER" id="PTHR43622">
    <property type="entry name" value="3-DEHYDROQUINATE SYNTHASE"/>
    <property type="match status" value="1"/>
</dbReference>
<proteinExistence type="inferred from homology"/>
<dbReference type="GO" id="GO:0003856">
    <property type="term" value="F:3-dehydroquinate synthase activity"/>
    <property type="evidence" value="ECO:0007669"/>
    <property type="project" value="UniProtKB-EC"/>
</dbReference>
<dbReference type="Gene3D" id="1.20.1090.10">
    <property type="entry name" value="Dehydroquinate synthase-like - alpha domain"/>
    <property type="match status" value="1"/>
</dbReference>
<dbReference type="Proteomes" id="UP001444625">
    <property type="component" value="Unassembled WGS sequence"/>
</dbReference>
<dbReference type="CDD" id="cd08195">
    <property type="entry name" value="DHQS"/>
    <property type="match status" value="1"/>
</dbReference>
<feature type="binding site" evidence="17">
    <location>
        <position position="139"/>
    </location>
    <ligand>
        <name>NAD(+)</name>
        <dbReference type="ChEBI" id="CHEBI:57540"/>
    </ligand>
</feature>
<sequence length="360" mass="40344">MKIVNVDSNIKPYRILLGNGIRYDISDYLQPQYSSILLISDTNVADLYADDIMQGLQGYDSVYLEVVHAGEQSKSVDIYYELLTKAIELGLDRHSLIIALGGGVIGDLAGFVAATYMRGIDYIQVPTTILAHDSSVGGKVAINHEQGKNLIGSFYPPSLVLFDTATLATLPTKEIRSGYAELIKEALIADEEWFEKLLSEPLARLNRDSLTEYLKKGIEIKARIIEKDEKELGIRKHLNLGHTLGHALETKLGYGVMTHGEAVAVGLLFAMHVSEAEFKINLPKEKLSRWLEENNYSFNLSIEMIDELIDLMKRDKKVIKQDIQMILLQNLGEPVIHSMDVTKMKDYLATFIAQISKSRK</sequence>
<evidence type="ECO:0000256" key="10">
    <source>
        <dbReference type="ARBA" id="ARBA00022723"/>
    </source>
</evidence>
<dbReference type="HAMAP" id="MF_00110">
    <property type="entry name" value="DHQ_synthase"/>
    <property type="match status" value="1"/>
</dbReference>
<dbReference type="InterPro" id="IPR030960">
    <property type="entry name" value="DHQS/DOIS_N"/>
</dbReference>
<keyword evidence="9 17" id="KW-0028">Amino-acid biosynthesis</keyword>
<dbReference type="NCBIfam" id="TIGR01357">
    <property type="entry name" value="aroB"/>
    <property type="match status" value="1"/>
</dbReference>
<dbReference type="PANTHER" id="PTHR43622:SF7">
    <property type="entry name" value="3-DEHYDROQUINATE SYNTHASE, CHLOROPLASTIC"/>
    <property type="match status" value="1"/>
</dbReference>
<evidence type="ECO:0000256" key="17">
    <source>
        <dbReference type="HAMAP-Rule" id="MF_00110"/>
    </source>
</evidence>
<evidence type="ECO:0000256" key="6">
    <source>
        <dbReference type="ARBA" id="ARBA00013031"/>
    </source>
</evidence>
<feature type="binding site" evidence="17">
    <location>
        <position position="259"/>
    </location>
    <ligand>
        <name>Zn(2+)</name>
        <dbReference type="ChEBI" id="CHEBI:29105"/>
    </ligand>
</feature>
<dbReference type="Pfam" id="PF01761">
    <property type="entry name" value="DHQ_synthase"/>
    <property type="match status" value="1"/>
</dbReference>
<dbReference type="Gene3D" id="3.40.50.1970">
    <property type="match status" value="1"/>
</dbReference>
<comment type="cofactor">
    <cofactor evidence="2 17">
        <name>NAD(+)</name>
        <dbReference type="ChEBI" id="CHEBI:57540"/>
    </cofactor>
</comment>
<organism evidence="20 21">
    <name type="scientific">Ornithinibacillus xuwenensis</name>
    <dbReference type="NCBI Taxonomy" id="3144668"/>
    <lineage>
        <taxon>Bacteria</taxon>
        <taxon>Bacillati</taxon>
        <taxon>Bacillota</taxon>
        <taxon>Bacilli</taxon>
        <taxon>Bacillales</taxon>
        <taxon>Bacillaceae</taxon>
        <taxon>Ornithinibacillus</taxon>
    </lineage>
</organism>
<dbReference type="InterPro" id="IPR030963">
    <property type="entry name" value="DHQ_synth_fam"/>
</dbReference>
<keyword evidence="8 17" id="KW-0963">Cytoplasm</keyword>
<evidence type="ECO:0000256" key="7">
    <source>
        <dbReference type="ARBA" id="ARBA00017684"/>
    </source>
</evidence>
<comment type="pathway">
    <text evidence="4 17">Metabolic intermediate biosynthesis; chorismate biosynthesis; chorismate from D-erythrose 4-phosphate and phosphoenolpyruvate: step 2/7.</text>
</comment>
<evidence type="ECO:0000259" key="18">
    <source>
        <dbReference type="Pfam" id="PF01761"/>
    </source>
</evidence>
<keyword evidence="11 17" id="KW-0547">Nucleotide-binding</keyword>
<dbReference type="PIRSF" id="PIRSF001455">
    <property type="entry name" value="DHQ_synth"/>
    <property type="match status" value="1"/>
</dbReference>
<feature type="binding site" evidence="17">
    <location>
        <position position="242"/>
    </location>
    <ligand>
        <name>Zn(2+)</name>
        <dbReference type="ChEBI" id="CHEBI:29105"/>
    </ligand>
</feature>
<keyword evidence="12 17" id="KW-0862">Zinc</keyword>
<comment type="similarity">
    <text evidence="5 17">Belongs to the sugar phosphate cyclases superfamily. Dehydroquinate synthase family.</text>
</comment>
<accession>A0ABU9XH44</accession>
<evidence type="ECO:0000256" key="3">
    <source>
        <dbReference type="ARBA" id="ARBA00004496"/>
    </source>
</evidence>
<evidence type="ECO:0000256" key="4">
    <source>
        <dbReference type="ARBA" id="ARBA00004661"/>
    </source>
</evidence>
<dbReference type="InterPro" id="IPR056179">
    <property type="entry name" value="DHQS_C"/>
</dbReference>
<protein>
    <recommendedName>
        <fullName evidence="7 17">3-dehydroquinate synthase</fullName>
        <shortName evidence="17">DHQS</shortName>
        <ecNumber evidence="6 17">4.2.3.4</ecNumber>
    </recommendedName>
</protein>